<name>A0A4Y7RSR6_9FIRM</name>
<sequence>MNISVEPVISLTAFLLALLLLIFAVDWRYFRDWIVIFLYKSLLDSLWGSAVVNAGRIEFPFRQLPQLFKMGLLFDYWVFPILCVWYNHITRERGLWQIFFYAVLFSAGMTAIEFPLELYTNLIKYIKWDWFTTFYTLTITFLSSRAFIAFYRWGCDYFGRTKP</sequence>
<dbReference type="EMBL" id="QFFZ01000011">
    <property type="protein sequence ID" value="TEB11790.1"/>
    <property type="molecule type" value="Genomic_DNA"/>
</dbReference>
<feature type="transmembrane region" description="Helical" evidence="1">
    <location>
        <begin position="67"/>
        <end position="88"/>
    </location>
</feature>
<keyword evidence="3" id="KW-1185">Reference proteome</keyword>
<keyword evidence="1" id="KW-0472">Membrane</keyword>
<dbReference type="InterPro" id="IPR048147">
    <property type="entry name" value="CBO0543-like"/>
</dbReference>
<dbReference type="RefSeq" id="WP_134213232.1">
    <property type="nucleotide sequence ID" value="NZ_QFFZ01000011.1"/>
</dbReference>
<organism evidence="2 3">
    <name type="scientific">Pelotomaculum propionicicum</name>
    <dbReference type="NCBI Taxonomy" id="258475"/>
    <lineage>
        <taxon>Bacteria</taxon>
        <taxon>Bacillati</taxon>
        <taxon>Bacillota</taxon>
        <taxon>Clostridia</taxon>
        <taxon>Eubacteriales</taxon>
        <taxon>Desulfotomaculaceae</taxon>
        <taxon>Pelotomaculum</taxon>
    </lineage>
</organism>
<accession>A0A4Y7RSR6</accession>
<keyword evidence="1" id="KW-0812">Transmembrane</keyword>
<keyword evidence="1" id="KW-1133">Transmembrane helix</keyword>
<dbReference type="OrthoDB" id="1683460at2"/>
<dbReference type="NCBIfam" id="NF041644">
    <property type="entry name" value="CBO0543_fam"/>
    <property type="match status" value="1"/>
</dbReference>
<evidence type="ECO:0000256" key="1">
    <source>
        <dbReference type="SAM" id="Phobius"/>
    </source>
</evidence>
<comment type="caution">
    <text evidence="2">The sequence shown here is derived from an EMBL/GenBank/DDBJ whole genome shotgun (WGS) entry which is preliminary data.</text>
</comment>
<feature type="transmembrane region" description="Helical" evidence="1">
    <location>
        <begin position="128"/>
        <end position="153"/>
    </location>
</feature>
<gene>
    <name evidence="2" type="ORF">Pmgp_01368</name>
</gene>
<feature type="transmembrane region" description="Helical" evidence="1">
    <location>
        <begin position="94"/>
        <end position="116"/>
    </location>
</feature>
<proteinExistence type="predicted"/>
<protein>
    <submittedName>
        <fullName evidence="2">Uncharacterized protein</fullName>
    </submittedName>
</protein>
<dbReference type="Proteomes" id="UP000297597">
    <property type="component" value="Unassembled WGS sequence"/>
</dbReference>
<evidence type="ECO:0000313" key="2">
    <source>
        <dbReference type="EMBL" id="TEB11790.1"/>
    </source>
</evidence>
<evidence type="ECO:0000313" key="3">
    <source>
        <dbReference type="Proteomes" id="UP000297597"/>
    </source>
</evidence>
<dbReference type="AlphaFoldDB" id="A0A4Y7RSR6"/>
<reference evidence="2 3" key="1">
    <citation type="journal article" date="2018" name="Environ. Microbiol.">
        <title>Novel energy conservation strategies and behaviour of Pelotomaculum schinkii driving syntrophic propionate catabolism.</title>
        <authorList>
            <person name="Hidalgo-Ahumada C.A.P."/>
            <person name="Nobu M.K."/>
            <person name="Narihiro T."/>
            <person name="Tamaki H."/>
            <person name="Liu W.T."/>
            <person name="Kamagata Y."/>
            <person name="Stams A.J.M."/>
            <person name="Imachi H."/>
            <person name="Sousa D.Z."/>
        </authorList>
    </citation>
    <scope>NUCLEOTIDE SEQUENCE [LARGE SCALE GENOMIC DNA]</scope>
    <source>
        <strain evidence="2 3">MGP</strain>
    </source>
</reference>